<dbReference type="EMBL" id="JABSTQ010010255">
    <property type="protein sequence ID" value="KAG0422279.1"/>
    <property type="molecule type" value="Genomic_DNA"/>
</dbReference>
<evidence type="ECO:0000313" key="2">
    <source>
        <dbReference type="Proteomes" id="UP000805193"/>
    </source>
</evidence>
<gene>
    <name evidence="1" type="ORF">HPB47_001883</name>
</gene>
<sequence length="105" mass="11579">MRVQLLSFSDVLRDEYKESCPNMGYKNAPVAPNEFDDFEEDLTDSDPDRYDSPEKGHAAGLHQDHGGDDGQHQAPAKERVLIAAMKCSSLKQHASSLSCNATNLN</sequence>
<comment type="caution">
    <text evidence="1">The sequence shown here is derived from an EMBL/GenBank/DDBJ whole genome shotgun (WGS) entry which is preliminary data.</text>
</comment>
<keyword evidence="2" id="KW-1185">Reference proteome</keyword>
<protein>
    <submittedName>
        <fullName evidence="1">Uncharacterized protein</fullName>
    </submittedName>
</protein>
<organism evidence="1 2">
    <name type="scientific">Ixodes persulcatus</name>
    <name type="common">Taiga tick</name>
    <dbReference type="NCBI Taxonomy" id="34615"/>
    <lineage>
        <taxon>Eukaryota</taxon>
        <taxon>Metazoa</taxon>
        <taxon>Ecdysozoa</taxon>
        <taxon>Arthropoda</taxon>
        <taxon>Chelicerata</taxon>
        <taxon>Arachnida</taxon>
        <taxon>Acari</taxon>
        <taxon>Parasitiformes</taxon>
        <taxon>Ixodida</taxon>
        <taxon>Ixodoidea</taxon>
        <taxon>Ixodidae</taxon>
        <taxon>Ixodinae</taxon>
        <taxon>Ixodes</taxon>
    </lineage>
</organism>
<dbReference type="Proteomes" id="UP000805193">
    <property type="component" value="Unassembled WGS sequence"/>
</dbReference>
<accession>A0AC60PMT7</accession>
<reference evidence="1 2" key="1">
    <citation type="journal article" date="2020" name="Cell">
        <title>Large-Scale Comparative Analyses of Tick Genomes Elucidate Their Genetic Diversity and Vector Capacities.</title>
        <authorList>
            <consortium name="Tick Genome and Microbiome Consortium (TIGMIC)"/>
            <person name="Jia N."/>
            <person name="Wang J."/>
            <person name="Shi W."/>
            <person name="Du L."/>
            <person name="Sun Y."/>
            <person name="Zhan W."/>
            <person name="Jiang J.F."/>
            <person name="Wang Q."/>
            <person name="Zhang B."/>
            <person name="Ji P."/>
            <person name="Bell-Sakyi L."/>
            <person name="Cui X.M."/>
            <person name="Yuan T.T."/>
            <person name="Jiang B.G."/>
            <person name="Yang W.F."/>
            <person name="Lam T.T."/>
            <person name="Chang Q.C."/>
            <person name="Ding S.J."/>
            <person name="Wang X.J."/>
            <person name="Zhu J.G."/>
            <person name="Ruan X.D."/>
            <person name="Zhao L."/>
            <person name="Wei J.T."/>
            <person name="Ye R.Z."/>
            <person name="Que T.C."/>
            <person name="Du C.H."/>
            <person name="Zhou Y.H."/>
            <person name="Cheng J.X."/>
            <person name="Dai P.F."/>
            <person name="Guo W.B."/>
            <person name="Han X.H."/>
            <person name="Huang E.J."/>
            <person name="Li L.F."/>
            <person name="Wei W."/>
            <person name="Gao Y.C."/>
            <person name="Liu J.Z."/>
            <person name="Shao H.Z."/>
            <person name="Wang X."/>
            <person name="Wang C.C."/>
            <person name="Yang T.C."/>
            <person name="Huo Q.B."/>
            <person name="Li W."/>
            <person name="Chen H.Y."/>
            <person name="Chen S.E."/>
            <person name="Zhou L.G."/>
            <person name="Ni X.B."/>
            <person name="Tian J.H."/>
            <person name="Sheng Y."/>
            <person name="Liu T."/>
            <person name="Pan Y.S."/>
            <person name="Xia L.Y."/>
            <person name="Li J."/>
            <person name="Zhao F."/>
            <person name="Cao W.C."/>
        </authorList>
    </citation>
    <scope>NUCLEOTIDE SEQUENCE [LARGE SCALE GENOMIC DNA]</scope>
    <source>
        <strain evidence="1">Iper-2018</strain>
    </source>
</reference>
<proteinExistence type="predicted"/>
<name>A0AC60PMT7_IXOPE</name>
<evidence type="ECO:0000313" key="1">
    <source>
        <dbReference type="EMBL" id="KAG0422279.1"/>
    </source>
</evidence>